<accession>A0A211ZHX9</accession>
<dbReference type="PANTHER" id="PTHR43214:SF42">
    <property type="entry name" value="TRANSCRIPTIONAL REGULATORY PROTEIN DESR"/>
    <property type="match status" value="1"/>
</dbReference>
<sequence length="232" mass="25366">MSIESNINMHLAVIDYRKLELECLIRGFRSRNPNIEASAFSDIGGWRNTADIHDQVSAILFNIGWRNAADPDVVDAVKSLASDFPGIPTIVIGDVEDMAHVMKILEHGARGYIPTSVGLDVAIEAVRLARAGGIFVPASSLASFQQHLSGEKPHQSNAMNGLFTARQAAVADALRRGKANKIIAYELNLCESTVKVHIRNIMKKLKAKNRTEVAYKINDMMPRGTGSDRSIS</sequence>
<dbReference type="AlphaFoldDB" id="A0A211ZHX9"/>
<reference evidence="4" key="1">
    <citation type="submission" date="2017-05" db="EMBL/GenBank/DDBJ databases">
        <authorList>
            <person name="Macchi M."/>
            <person name="Festa S."/>
            <person name="Coppotelli B.M."/>
            <person name="Morelli I.S."/>
        </authorList>
    </citation>
    <scope>NUCLEOTIDE SEQUENCE [LARGE SCALE GENOMIC DNA]</scope>
    <source>
        <strain evidence="4">I</strain>
    </source>
</reference>
<keyword evidence="4" id="KW-1185">Reference proteome</keyword>
<dbReference type="InterPro" id="IPR016032">
    <property type="entry name" value="Sig_transdc_resp-reg_C-effctor"/>
</dbReference>
<dbReference type="PANTHER" id="PTHR43214">
    <property type="entry name" value="TWO-COMPONENT RESPONSE REGULATOR"/>
    <property type="match status" value="1"/>
</dbReference>
<evidence type="ECO:0000256" key="1">
    <source>
        <dbReference type="ARBA" id="ARBA00023125"/>
    </source>
</evidence>
<dbReference type="GO" id="GO:0006355">
    <property type="term" value="P:regulation of DNA-templated transcription"/>
    <property type="evidence" value="ECO:0007669"/>
    <property type="project" value="InterPro"/>
</dbReference>
<evidence type="ECO:0000313" key="3">
    <source>
        <dbReference type="EMBL" id="OWJ64796.1"/>
    </source>
</evidence>
<dbReference type="InterPro" id="IPR011006">
    <property type="entry name" value="CheY-like_superfamily"/>
</dbReference>
<feature type="domain" description="HTH luxR-type" evidence="2">
    <location>
        <begin position="156"/>
        <end position="221"/>
    </location>
</feature>
<dbReference type="PROSITE" id="PS50043">
    <property type="entry name" value="HTH_LUXR_2"/>
    <property type="match status" value="1"/>
</dbReference>
<dbReference type="SUPFAM" id="SSF52172">
    <property type="entry name" value="CheY-like"/>
    <property type="match status" value="1"/>
</dbReference>
<name>A0A211ZHX9_9PROT</name>
<dbReference type="EMBL" id="NHON01000049">
    <property type="protein sequence ID" value="OWJ64796.1"/>
    <property type="molecule type" value="Genomic_DNA"/>
</dbReference>
<dbReference type="InterPro" id="IPR000792">
    <property type="entry name" value="Tscrpt_reg_LuxR_C"/>
</dbReference>
<dbReference type="STRING" id="1122125.GCA_000423185_06932"/>
<dbReference type="PRINTS" id="PR00038">
    <property type="entry name" value="HTHLUXR"/>
</dbReference>
<dbReference type="Proteomes" id="UP000196655">
    <property type="component" value="Unassembled WGS sequence"/>
</dbReference>
<dbReference type="Pfam" id="PF00196">
    <property type="entry name" value="GerE"/>
    <property type="match status" value="1"/>
</dbReference>
<dbReference type="OrthoDB" id="7345476at2"/>
<evidence type="ECO:0000313" key="4">
    <source>
        <dbReference type="Proteomes" id="UP000196655"/>
    </source>
</evidence>
<comment type="caution">
    <text evidence="3">The sequence shown here is derived from an EMBL/GenBank/DDBJ whole genome shotgun (WGS) entry which is preliminary data.</text>
</comment>
<dbReference type="InterPro" id="IPR039420">
    <property type="entry name" value="WalR-like"/>
</dbReference>
<proteinExistence type="predicted"/>
<dbReference type="PROSITE" id="PS00622">
    <property type="entry name" value="HTH_LUXR_1"/>
    <property type="match status" value="1"/>
</dbReference>
<keyword evidence="1" id="KW-0238">DNA-binding</keyword>
<organism evidence="3 4">
    <name type="scientific">Inquilinus limosus</name>
    <dbReference type="NCBI Taxonomy" id="171674"/>
    <lineage>
        <taxon>Bacteria</taxon>
        <taxon>Pseudomonadati</taxon>
        <taxon>Pseudomonadota</taxon>
        <taxon>Alphaproteobacteria</taxon>
        <taxon>Rhodospirillales</taxon>
        <taxon>Rhodospirillaceae</taxon>
        <taxon>Inquilinus</taxon>
    </lineage>
</organism>
<dbReference type="GO" id="GO:0003677">
    <property type="term" value="F:DNA binding"/>
    <property type="evidence" value="ECO:0007669"/>
    <property type="project" value="UniProtKB-KW"/>
</dbReference>
<dbReference type="SUPFAM" id="SSF46894">
    <property type="entry name" value="C-terminal effector domain of the bipartite response regulators"/>
    <property type="match status" value="1"/>
</dbReference>
<dbReference type="CDD" id="cd06170">
    <property type="entry name" value="LuxR_C_like"/>
    <property type="match status" value="1"/>
</dbReference>
<protein>
    <recommendedName>
        <fullName evidence="2">HTH luxR-type domain-containing protein</fullName>
    </recommendedName>
</protein>
<dbReference type="Gene3D" id="3.40.50.2300">
    <property type="match status" value="1"/>
</dbReference>
<gene>
    <name evidence="3" type="ORF">BWR60_22720</name>
</gene>
<dbReference type="SMART" id="SM00421">
    <property type="entry name" value="HTH_LUXR"/>
    <property type="match status" value="1"/>
</dbReference>
<evidence type="ECO:0000259" key="2">
    <source>
        <dbReference type="PROSITE" id="PS50043"/>
    </source>
</evidence>